<proteinExistence type="predicted"/>
<dbReference type="EMBL" id="CABM01000049">
    <property type="protein sequence ID" value="CBH98105.1"/>
    <property type="molecule type" value="Genomic_DNA"/>
</dbReference>
<name>E6PT48_9ZZZZ</name>
<dbReference type="AlphaFoldDB" id="E6PT48"/>
<protein>
    <submittedName>
        <fullName evidence="1">Peptide chain release factor 2 (RF-2)</fullName>
    </submittedName>
</protein>
<comment type="caution">
    <text evidence="1">The sequence shown here is derived from an EMBL/GenBank/DDBJ whole genome shotgun (WGS) entry which is preliminary data.</text>
</comment>
<organism evidence="1">
    <name type="scientific">mine drainage metagenome</name>
    <dbReference type="NCBI Taxonomy" id="410659"/>
    <lineage>
        <taxon>unclassified sequences</taxon>
        <taxon>metagenomes</taxon>
        <taxon>ecological metagenomes</taxon>
    </lineage>
</organism>
<evidence type="ECO:0000313" key="1">
    <source>
        <dbReference type="EMBL" id="CBH98105.1"/>
    </source>
</evidence>
<gene>
    <name evidence="1" type="ORF">CARN2_3581</name>
</gene>
<accession>E6PT48</accession>
<reference evidence="1" key="1">
    <citation type="submission" date="2009-10" db="EMBL/GenBank/DDBJ databases">
        <title>Diversity of trophic interactions inside an arsenic-rich microbial ecosystem.</title>
        <authorList>
            <person name="Bertin P.N."/>
            <person name="Heinrich-Salmeron A."/>
            <person name="Pelletier E."/>
            <person name="Goulhen-Chollet F."/>
            <person name="Arsene-Ploetze F."/>
            <person name="Gallien S."/>
            <person name="Calteau A."/>
            <person name="Vallenet D."/>
            <person name="Casiot C."/>
            <person name="Chane-Woon-Ming B."/>
            <person name="Giloteaux L."/>
            <person name="Barakat M."/>
            <person name="Bonnefoy V."/>
            <person name="Bruneel O."/>
            <person name="Chandler M."/>
            <person name="Cleiss J."/>
            <person name="Duran R."/>
            <person name="Elbaz-Poulichet F."/>
            <person name="Fonknechten N."/>
            <person name="Lauga B."/>
            <person name="Mornico D."/>
            <person name="Ortet P."/>
            <person name="Schaeffer C."/>
            <person name="Siguier P."/>
            <person name="Alexander Thil Smith A."/>
            <person name="Van Dorsselaer A."/>
            <person name="Weissenbach J."/>
            <person name="Medigue C."/>
            <person name="Le Paslier D."/>
        </authorList>
    </citation>
    <scope>NUCLEOTIDE SEQUENCE</scope>
</reference>
<sequence length="27" mass="3063">MEAEQLNALSAQLRDLSARTRSLRGYL</sequence>